<dbReference type="PANTHER" id="PTHR38011:SF7">
    <property type="entry name" value="2,5-DIAMINO-6-RIBOSYLAMINO-4(3H)-PYRIMIDINONE 5'-PHOSPHATE REDUCTASE"/>
    <property type="match status" value="1"/>
</dbReference>
<proteinExistence type="inferred from homology"/>
<feature type="binding site" evidence="17">
    <location>
        <position position="154"/>
    </location>
    <ligand>
        <name>NADP(+)</name>
        <dbReference type="ChEBI" id="CHEBI:58349"/>
    </ligand>
</feature>
<dbReference type="RefSeq" id="WP_206656169.1">
    <property type="nucleotide sequence ID" value="NZ_CP071182.1"/>
</dbReference>
<evidence type="ECO:0000259" key="19">
    <source>
        <dbReference type="PROSITE" id="PS51747"/>
    </source>
</evidence>
<dbReference type="GO" id="GO:0050661">
    <property type="term" value="F:NADP binding"/>
    <property type="evidence" value="ECO:0007669"/>
    <property type="project" value="InterPro"/>
</dbReference>
<comment type="catalytic activity">
    <reaction evidence="14 15">
        <text>2,5-diamino-6-hydroxy-4-(5-phosphoribosylamino)-pyrimidine + H2O + H(+) = 5-amino-6-(5-phospho-D-ribosylamino)uracil + NH4(+)</text>
        <dbReference type="Rhea" id="RHEA:21868"/>
        <dbReference type="ChEBI" id="CHEBI:15377"/>
        <dbReference type="ChEBI" id="CHEBI:15378"/>
        <dbReference type="ChEBI" id="CHEBI:28938"/>
        <dbReference type="ChEBI" id="CHEBI:58453"/>
        <dbReference type="ChEBI" id="CHEBI:58614"/>
        <dbReference type="EC" id="3.5.4.26"/>
    </reaction>
</comment>
<keyword evidence="8 15" id="KW-0378">Hydrolase</keyword>
<dbReference type="AlphaFoldDB" id="A0A9X7VXR0"/>
<evidence type="ECO:0000256" key="8">
    <source>
        <dbReference type="ARBA" id="ARBA00022801"/>
    </source>
</evidence>
<feature type="binding site" evidence="18">
    <location>
        <position position="84"/>
    </location>
    <ligand>
        <name>Zn(2+)</name>
        <dbReference type="ChEBI" id="CHEBI:29105"/>
        <note>catalytic</note>
    </ligand>
</feature>
<dbReference type="NCBIfam" id="TIGR00227">
    <property type="entry name" value="ribD_Cterm"/>
    <property type="match status" value="1"/>
</dbReference>
<evidence type="ECO:0000313" key="21">
    <source>
        <dbReference type="Proteomes" id="UP000663505"/>
    </source>
</evidence>
<dbReference type="InterPro" id="IPR011549">
    <property type="entry name" value="RibD_C"/>
</dbReference>
<comment type="cofactor">
    <cofactor evidence="15 18">
        <name>Zn(2+)</name>
        <dbReference type="ChEBI" id="CHEBI:29105"/>
    </cofactor>
    <text evidence="15 18">Binds 1 zinc ion.</text>
</comment>
<feature type="binding site" evidence="17">
    <location>
        <position position="303"/>
    </location>
    <ligand>
        <name>substrate</name>
    </ligand>
</feature>
<dbReference type="Proteomes" id="UP000663505">
    <property type="component" value="Chromosome"/>
</dbReference>
<dbReference type="InterPro" id="IPR050765">
    <property type="entry name" value="Riboflavin_Biosynth_HTPR"/>
</dbReference>
<evidence type="ECO:0000256" key="7">
    <source>
        <dbReference type="ARBA" id="ARBA00022723"/>
    </source>
</evidence>
<gene>
    <name evidence="20" type="primary">ribD</name>
    <name evidence="20" type="ORF">JZ786_20595</name>
</gene>
<feature type="binding site" evidence="17">
    <location>
        <position position="207"/>
    </location>
    <ligand>
        <name>substrate</name>
    </ligand>
</feature>
<dbReference type="InterPro" id="IPR016192">
    <property type="entry name" value="APOBEC/CMP_deaminase_Zn-bd"/>
</dbReference>
<evidence type="ECO:0000256" key="5">
    <source>
        <dbReference type="ARBA" id="ARBA00007417"/>
    </source>
</evidence>
<dbReference type="Pfam" id="PF00383">
    <property type="entry name" value="dCMP_cyt_deam_1"/>
    <property type="match status" value="1"/>
</dbReference>
<dbReference type="GO" id="GO:0008703">
    <property type="term" value="F:5-amino-6-(5-phosphoribosylamino)uracil reductase activity"/>
    <property type="evidence" value="ECO:0007669"/>
    <property type="project" value="UniProtKB-EC"/>
</dbReference>
<feature type="binding site" evidence="17">
    <location>
        <position position="228"/>
    </location>
    <ligand>
        <name>NADP(+)</name>
        <dbReference type="ChEBI" id="CHEBI:58349"/>
    </ligand>
</feature>
<evidence type="ECO:0000256" key="3">
    <source>
        <dbReference type="ARBA" id="ARBA00004910"/>
    </source>
</evidence>
<evidence type="ECO:0000256" key="17">
    <source>
        <dbReference type="PIRSR" id="PIRSR006769-2"/>
    </source>
</evidence>
<feature type="active site" description="Proton donor" evidence="16">
    <location>
        <position position="52"/>
    </location>
</feature>
<evidence type="ECO:0000256" key="2">
    <source>
        <dbReference type="ARBA" id="ARBA00004882"/>
    </source>
</evidence>
<feature type="binding site" evidence="17">
    <location>
        <position position="184"/>
    </location>
    <ligand>
        <name>substrate</name>
    </ligand>
</feature>
<dbReference type="NCBIfam" id="TIGR00326">
    <property type="entry name" value="eubact_ribD"/>
    <property type="match status" value="1"/>
</dbReference>
<dbReference type="FunFam" id="3.40.140.10:FF:000025">
    <property type="entry name" value="Riboflavin biosynthesis protein RibD"/>
    <property type="match status" value="1"/>
</dbReference>
<dbReference type="PIRSF" id="PIRSF006769">
    <property type="entry name" value="RibD"/>
    <property type="match status" value="1"/>
</dbReference>
<feature type="binding site" evidence="17">
    <location>
        <position position="204"/>
    </location>
    <ligand>
        <name>substrate</name>
    </ligand>
</feature>
<feature type="domain" description="CMP/dCMP-type deaminase" evidence="19">
    <location>
        <begin position="1"/>
        <end position="123"/>
    </location>
</feature>
<name>A0A9X7VXR0_9BACL</name>
<dbReference type="SUPFAM" id="SSF53927">
    <property type="entry name" value="Cytidine deaminase-like"/>
    <property type="match status" value="1"/>
</dbReference>
<dbReference type="GO" id="GO:0008270">
    <property type="term" value="F:zinc ion binding"/>
    <property type="evidence" value="ECO:0007669"/>
    <property type="project" value="InterPro"/>
</dbReference>
<feature type="binding site" evidence="17">
    <location>
        <begin position="305"/>
        <end position="311"/>
    </location>
    <ligand>
        <name>NADP(+)</name>
        <dbReference type="ChEBI" id="CHEBI:58349"/>
    </ligand>
</feature>
<keyword evidence="6 15" id="KW-0686">Riboflavin biosynthesis</keyword>
<evidence type="ECO:0000256" key="12">
    <source>
        <dbReference type="ARBA" id="ARBA00023268"/>
    </source>
</evidence>
<dbReference type="SUPFAM" id="SSF53597">
    <property type="entry name" value="Dihydrofolate reductase-like"/>
    <property type="match status" value="1"/>
</dbReference>
<keyword evidence="7 15" id="KW-0479">Metal-binding</keyword>
<reference evidence="20 21" key="1">
    <citation type="submission" date="2021-02" db="EMBL/GenBank/DDBJ databases">
        <title>Alicyclobacillus curvatus sp. nov. and Alicyclobacillus mengziensis sp. nov., two acidophilic bacteria isolated from acid mine drainage.</title>
        <authorList>
            <person name="Huang Y."/>
        </authorList>
    </citation>
    <scope>NUCLEOTIDE SEQUENCE [LARGE SCALE GENOMIC DNA]</scope>
    <source>
        <strain evidence="20 21">S30H14</strain>
    </source>
</reference>
<dbReference type="EC" id="3.5.4.26" evidence="15"/>
<feature type="binding site" evidence="17">
    <location>
        <position position="200"/>
    </location>
    <ligand>
        <name>NADP(+)</name>
        <dbReference type="ChEBI" id="CHEBI:58349"/>
    </ligand>
</feature>
<comment type="similarity">
    <text evidence="4 15">In the N-terminal section; belongs to the cytidine and deoxycytidylate deaminase family.</text>
</comment>
<evidence type="ECO:0000256" key="1">
    <source>
        <dbReference type="ARBA" id="ARBA00002151"/>
    </source>
</evidence>
<dbReference type="InterPro" id="IPR004794">
    <property type="entry name" value="Eubact_RibD"/>
</dbReference>
<evidence type="ECO:0000256" key="11">
    <source>
        <dbReference type="ARBA" id="ARBA00023002"/>
    </source>
</evidence>
<evidence type="ECO:0000256" key="14">
    <source>
        <dbReference type="ARBA" id="ARBA00049886"/>
    </source>
</evidence>
<evidence type="ECO:0000256" key="16">
    <source>
        <dbReference type="PIRSR" id="PIRSR006769-1"/>
    </source>
</evidence>
<dbReference type="Pfam" id="PF01872">
    <property type="entry name" value="RibD_C"/>
    <property type="match status" value="1"/>
</dbReference>
<comment type="function">
    <text evidence="1 15">Converts 2,5-diamino-6-(ribosylamino)-4(3h)-pyrimidinone 5'-phosphate into 5-amino-6-(ribosylamino)-2,4(1h,3h)-pyrimidinedione 5'-phosphate.</text>
</comment>
<organism evidence="20 21">
    <name type="scientific">Alicyclobacillus mengziensis</name>
    <dbReference type="NCBI Taxonomy" id="2931921"/>
    <lineage>
        <taxon>Bacteria</taxon>
        <taxon>Bacillati</taxon>
        <taxon>Bacillota</taxon>
        <taxon>Bacilli</taxon>
        <taxon>Bacillales</taxon>
        <taxon>Alicyclobacillaceae</taxon>
        <taxon>Alicyclobacillus</taxon>
    </lineage>
</organism>
<dbReference type="GO" id="GO:0008835">
    <property type="term" value="F:diaminohydroxyphosphoribosylaminopyrimidine deaminase activity"/>
    <property type="evidence" value="ECO:0007669"/>
    <property type="project" value="UniProtKB-EC"/>
</dbReference>
<evidence type="ECO:0000313" key="20">
    <source>
        <dbReference type="EMBL" id="QSO46807.1"/>
    </source>
</evidence>
<dbReference type="InterPro" id="IPR016193">
    <property type="entry name" value="Cytidine_deaminase-like"/>
</dbReference>
<evidence type="ECO:0000256" key="6">
    <source>
        <dbReference type="ARBA" id="ARBA00022619"/>
    </source>
</evidence>
<comment type="similarity">
    <text evidence="5 15">In the C-terminal section; belongs to the HTP reductase family.</text>
</comment>
<evidence type="ECO:0000256" key="4">
    <source>
        <dbReference type="ARBA" id="ARBA00005259"/>
    </source>
</evidence>
<dbReference type="EC" id="1.1.1.193" evidence="15"/>
<evidence type="ECO:0000256" key="10">
    <source>
        <dbReference type="ARBA" id="ARBA00022857"/>
    </source>
</evidence>
<dbReference type="KEGG" id="afx:JZ786_20595"/>
<evidence type="ECO:0000256" key="15">
    <source>
        <dbReference type="PIRNR" id="PIRNR006769"/>
    </source>
</evidence>
<keyword evidence="21" id="KW-1185">Reference proteome</keyword>
<dbReference type="InterPro" id="IPR002125">
    <property type="entry name" value="CMP_dCMP_dom"/>
</dbReference>
<dbReference type="InterPro" id="IPR024072">
    <property type="entry name" value="DHFR-like_dom_sf"/>
</dbReference>
<feature type="binding site" evidence="18">
    <location>
        <position position="50"/>
    </location>
    <ligand>
        <name>Zn(2+)</name>
        <dbReference type="ChEBI" id="CHEBI:29105"/>
        <note>catalytic</note>
    </ligand>
</feature>
<comment type="pathway">
    <text evidence="2 15">Cofactor biosynthesis; riboflavin biosynthesis; 5-amino-6-(D-ribitylamino)uracil from GTP: step 2/4.</text>
</comment>
<dbReference type="EMBL" id="CP071182">
    <property type="protein sequence ID" value="QSO46807.1"/>
    <property type="molecule type" value="Genomic_DNA"/>
</dbReference>
<evidence type="ECO:0000256" key="13">
    <source>
        <dbReference type="ARBA" id="ARBA00049861"/>
    </source>
</evidence>
<dbReference type="PROSITE" id="PS51747">
    <property type="entry name" value="CYT_DCMP_DEAMINASES_2"/>
    <property type="match status" value="1"/>
</dbReference>
<keyword evidence="11 15" id="KW-0560">Oxidoreductase</keyword>
<dbReference type="InterPro" id="IPR002734">
    <property type="entry name" value="RibDG_C"/>
</dbReference>
<evidence type="ECO:0000256" key="18">
    <source>
        <dbReference type="PIRSR" id="PIRSR006769-3"/>
    </source>
</evidence>
<accession>A0A9X7VXR0</accession>
<comment type="pathway">
    <text evidence="3 15">Cofactor biosynthesis; riboflavin biosynthesis; 5-amino-6-(D-ribitylamino)uracil from GTP: step 3/4.</text>
</comment>
<dbReference type="Gene3D" id="3.40.140.10">
    <property type="entry name" value="Cytidine Deaminase, domain 2"/>
    <property type="match status" value="1"/>
</dbReference>
<keyword evidence="9 15" id="KW-0862">Zinc</keyword>
<feature type="binding site" evidence="17">
    <location>
        <position position="168"/>
    </location>
    <ligand>
        <name>substrate</name>
    </ligand>
</feature>
<dbReference type="CDD" id="cd01284">
    <property type="entry name" value="Riboflavin_deaminase-reductase"/>
    <property type="match status" value="1"/>
</dbReference>
<sequence length="382" mass="41243">MDDERYMQFALQLAELGRGQTSPNPLVGAVIVKDGAIVGQGAHLKAGGPHAEIHALRMAGDAARGATIYVTLEPCSHHGRTPPCADALIEAGVARVVFASLDPNPAVRGSGARRLRDAGVEVVEGVLASEAEHQNESFRVWVTEKRPFVIWKCAATLDGYIAADSGHSNYVTSEAARDSVQQLRSQVAAIAVGVETVLHDNPRLTVRTSAMGETISDQRQPLRVVFDSRLRTPITSDILSEPGETLIYTTDQGCRDAGPEYVSGLEKSGAAVVPITADEDGRVYLPEAFADLAGRGISSLLVEGGSTLVSSLIDRRLIDKVLYYVAPKFMRSGVRAMKGKPTARMAEALVLDRVTYQEVGPDLLVVGYPRYDEKPRWWLGRQ</sequence>
<evidence type="ECO:0000256" key="9">
    <source>
        <dbReference type="ARBA" id="ARBA00022833"/>
    </source>
</evidence>
<feature type="binding site" evidence="18">
    <location>
        <position position="75"/>
    </location>
    <ligand>
        <name>Zn(2+)</name>
        <dbReference type="ChEBI" id="CHEBI:29105"/>
        <note>catalytic</note>
    </ligand>
</feature>
<protein>
    <recommendedName>
        <fullName evidence="15">Riboflavin biosynthesis protein RibD</fullName>
    </recommendedName>
    <domain>
        <recommendedName>
            <fullName evidence="15">Diaminohydroxyphosphoribosylaminopyrimidine deaminase</fullName>
            <shortName evidence="15">DRAP deaminase</shortName>
            <ecNumber evidence="15">3.5.4.26</ecNumber>
        </recommendedName>
        <alternativeName>
            <fullName evidence="15">Riboflavin-specific deaminase</fullName>
        </alternativeName>
    </domain>
    <domain>
        <recommendedName>
            <fullName evidence="15">5-amino-6-(5-phosphoribosylamino)uracil reductase</fullName>
            <ecNumber evidence="15">1.1.1.193</ecNumber>
        </recommendedName>
        <alternativeName>
            <fullName evidence="15">HTP reductase</fullName>
        </alternativeName>
    </domain>
</protein>
<dbReference type="PANTHER" id="PTHR38011">
    <property type="entry name" value="DIHYDROFOLATE REDUCTASE FAMILY PROTEIN (AFU_ORTHOLOGUE AFUA_8G06820)"/>
    <property type="match status" value="1"/>
</dbReference>
<keyword evidence="10 15" id="KW-0521">NADP</keyword>
<dbReference type="GO" id="GO:0009231">
    <property type="term" value="P:riboflavin biosynthetic process"/>
    <property type="evidence" value="ECO:0007669"/>
    <property type="project" value="UniProtKB-KW"/>
</dbReference>
<dbReference type="Gene3D" id="3.40.430.10">
    <property type="entry name" value="Dihydrofolate Reductase, subunit A"/>
    <property type="match status" value="1"/>
</dbReference>
<feature type="binding site" evidence="17">
    <location>
        <position position="196"/>
    </location>
    <ligand>
        <name>NADP(+)</name>
        <dbReference type="ChEBI" id="CHEBI:58349"/>
    </ligand>
</feature>
<comment type="catalytic activity">
    <reaction evidence="13 15">
        <text>5-amino-6-(5-phospho-D-ribitylamino)uracil + NADP(+) = 5-amino-6-(5-phospho-D-ribosylamino)uracil + NADPH + H(+)</text>
        <dbReference type="Rhea" id="RHEA:17845"/>
        <dbReference type="ChEBI" id="CHEBI:15378"/>
        <dbReference type="ChEBI" id="CHEBI:57783"/>
        <dbReference type="ChEBI" id="CHEBI:58349"/>
        <dbReference type="ChEBI" id="CHEBI:58421"/>
        <dbReference type="ChEBI" id="CHEBI:58453"/>
        <dbReference type="EC" id="1.1.1.193"/>
    </reaction>
</comment>
<dbReference type="PROSITE" id="PS00903">
    <property type="entry name" value="CYT_DCMP_DEAMINASES_1"/>
    <property type="match status" value="1"/>
</dbReference>
<keyword evidence="12" id="KW-0511">Multifunctional enzyme</keyword>